<reference evidence="2" key="1">
    <citation type="submission" date="2021-01" db="EMBL/GenBank/DDBJ databases">
        <title>Intestinitalea alba gen. nov., sp. nov., a novel genus of the family Enterobacteriaceae, isolated from the gut of the plastic-eating mealworm Tenebrio molitor L.</title>
        <authorList>
            <person name="Yang Y."/>
        </authorList>
    </citation>
    <scope>NUCLEOTIDE SEQUENCE</scope>
    <source>
        <strain evidence="2">BIT-L3</strain>
    </source>
</reference>
<keyword evidence="3" id="KW-1185">Reference proteome</keyword>
<feature type="transmembrane region" description="Helical" evidence="1">
    <location>
        <begin position="314"/>
        <end position="336"/>
    </location>
</feature>
<keyword evidence="1" id="KW-0812">Transmembrane</keyword>
<feature type="transmembrane region" description="Helical" evidence="1">
    <location>
        <begin position="24"/>
        <end position="47"/>
    </location>
</feature>
<sequence>MEDRISGAIDSHTLRFSGRGAEYFPIWLVNVVCTVLTCGLFYPWAVVRTRQYFYRHSALAGYRFDYHASGSMLFPGWLMLMGFAVLLWVASMAGWLVVLPVALAVIAGPLLLIRGYRFQLQMTSLNGTRFNHYAPDALAWRMLAGIPLLCAVIIALFIGLAAAKYMQVYTSSALIYGLLFWPILLVPLVLTAVYGIYRVQRLLLLFSQLRYGEMAFSCSLSRVKLGGIFIVAVLAAGVLYIMPELALAEFMYNRDNVGEEEKVALMIVTGPLALYLALSVGYGWLWAMTRRHVYHSLSLQGAMHFASHARAGRLIWIIFSNMLLCGLTSGLFWPWAKVRLARYLQANTVVNGELSGLMALQNHGEQPDCALASRLSRGLSLLSFSL</sequence>
<dbReference type="AlphaFoldDB" id="A0A8K0V577"/>
<keyword evidence="1" id="KW-0472">Membrane</keyword>
<feature type="transmembrane region" description="Helical" evidence="1">
    <location>
        <begin position="68"/>
        <end position="89"/>
    </location>
</feature>
<dbReference type="Pfam" id="PF05987">
    <property type="entry name" value="DUF898"/>
    <property type="match status" value="1"/>
</dbReference>
<name>A0A8K0V577_9ENTR</name>
<evidence type="ECO:0000313" key="2">
    <source>
        <dbReference type="EMBL" id="MBK4715633.1"/>
    </source>
</evidence>
<feature type="transmembrane region" description="Helical" evidence="1">
    <location>
        <begin position="138"/>
        <end position="162"/>
    </location>
</feature>
<accession>A0A8K0V577</accession>
<protein>
    <submittedName>
        <fullName evidence="2">DUF898 family protein</fullName>
    </submittedName>
</protein>
<gene>
    <name evidence="2" type="ORF">JJB97_09865</name>
</gene>
<dbReference type="InterPro" id="IPR010295">
    <property type="entry name" value="DUF898"/>
</dbReference>
<proteinExistence type="predicted"/>
<comment type="caution">
    <text evidence="2">The sequence shown here is derived from an EMBL/GenBank/DDBJ whole genome shotgun (WGS) entry which is preliminary data.</text>
</comment>
<organism evidence="2 3">
    <name type="scientific">Tenebrionibacter intestinalis</name>
    <dbReference type="NCBI Taxonomy" id="2799638"/>
    <lineage>
        <taxon>Bacteria</taxon>
        <taxon>Pseudomonadati</taxon>
        <taxon>Pseudomonadota</taxon>
        <taxon>Gammaproteobacteria</taxon>
        <taxon>Enterobacterales</taxon>
        <taxon>Enterobacteriaceae</taxon>
        <taxon>Tenebrionibacter/Tenebrionicola group</taxon>
        <taxon>Tenebrionibacter</taxon>
    </lineage>
</organism>
<evidence type="ECO:0000313" key="3">
    <source>
        <dbReference type="Proteomes" id="UP000659047"/>
    </source>
</evidence>
<dbReference type="RefSeq" id="WP_238713850.1">
    <property type="nucleotide sequence ID" value="NZ_JAEPBH010000022.1"/>
</dbReference>
<dbReference type="Proteomes" id="UP000659047">
    <property type="component" value="Unassembled WGS sequence"/>
</dbReference>
<feature type="transmembrane region" description="Helical" evidence="1">
    <location>
        <begin position="174"/>
        <end position="197"/>
    </location>
</feature>
<keyword evidence="1" id="KW-1133">Transmembrane helix</keyword>
<evidence type="ECO:0000256" key="1">
    <source>
        <dbReference type="SAM" id="Phobius"/>
    </source>
</evidence>
<feature type="transmembrane region" description="Helical" evidence="1">
    <location>
        <begin position="95"/>
        <end position="117"/>
    </location>
</feature>
<feature type="transmembrane region" description="Helical" evidence="1">
    <location>
        <begin position="223"/>
        <end position="243"/>
    </location>
</feature>
<dbReference type="EMBL" id="JAEPBH010000022">
    <property type="protein sequence ID" value="MBK4715633.1"/>
    <property type="molecule type" value="Genomic_DNA"/>
</dbReference>
<feature type="transmembrane region" description="Helical" evidence="1">
    <location>
        <begin position="263"/>
        <end position="287"/>
    </location>
</feature>